<dbReference type="InterPro" id="IPR036937">
    <property type="entry name" value="Adhesion_dom_fimbrial_sf"/>
</dbReference>
<sequence length="126" mass="13164">MQLGDWDRADFTAPGYTTNAVPFNITLRACVADPANLNIAKAHIRFEGTGGSLPVTPAIPGVFSLTPGSSAKGVGIQLLKRDEVTPVELNADIETEQLINGETRTAPSSSPSLAKSVAPDFALLCV</sequence>
<dbReference type="Gene3D" id="2.60.40.1090">
    <property type="entry name" value="Fimbrial-type adhesion domain"/>
    <property type="match status" value="1"/>
</dbReference>
<dbReference type="InterPro" id="IPR008966">
    <property type="entry name" value="Adhesion_dom_sf"/>
</dbReference>
<dbReference type="Proteomes" id="UP000326611">
    <property type="component" value="Unassembled WGS sequence"/>
</dbReference>
<dbReference type="SUPFAM" id="SSF49401">
    <property type="entry name" value="Bacterial adhesins"/>
    <property type="match status" value="1"/>
</dbReference>
<dbReference type="GO" id="GO:0007155">
    <property type="term" value="P:cell adhesion"/>
    <property type="evidence" value="ECO:0007669"/>
    <property type="project" value="InterPro"/>
</dbReference>
<name>A0A5E7SBK1_PSEFL</name>
<dbReference type="RefSeq" id="WP_150770604.1">
    <property type="nucleotide sequence ID" value="NZ_CABVIY010000003.1"/>
</dbReference>
<dbReference type="EMBL" id="CABVIY010000003">
    <property type="protein sequence ID" value="VVP83609.1"/>
    <property type="molecule type" value="Genomic_DNA"/>
</dbReference>
<reference evidence="1 2" key="1">
    <citation type="submission" date="2019-09" db="EMBL/GenBank/DDBJ databases">
        <authorList>
            <person name="Chandra G."/>
            <person name="Truman W A."/>
        </authorList>
    </citation>
    <scope>NUCLEOTIDE SEQUENCE [LARGE SCALE GENOMIC DNA]</scope>
    <source>
        <strain evidence="1">PS918</strain>
    </source>
</reference>
<proteinExistence type="predicted"/>
<evidence type="ECO:0008006" key="3">
    <source>
        <dbReference type="Google" id="ProtNLM"/>
    </source>
</evidence>
<evidence type="ECO:0000313" key="1">
    <source>
        <dbReference type="EMBL" id="VVP83609.1"/>
    </source>
</evidence>
<evidence type="ECO:0000313" key="2">
    <source>
        <dbReference type="Proteomes" id="UP000326611"/>
    </source>
</evidence>
<protein>
    <recommendedName>
        <fullName evidence="3">Fimbrial-type adhesion domain-containing protein</fullName>
    </recommendedName>
</protein>
<dbReference type="GO" id="GO:0009289">
    <property type="term" value="C:pilus"/>
    <property type="evidence" value="ECO:0007669"/>
    <property type="project" value="InterPro"/>
</dbReference>
<gene>
    <name evidence="1" type="ORF">PS918_02554</name>
</gene>
<organism evidence="1 2">
    <name type="scientific">Pseudomonas fluorescens</name>
    <dbReference type="NCBI Taxonomy" id="294"/>
    <lineage>
        <taxon>Bacteria</taxon>
        <taxon>Pseudomonadati</taxon>
        <taxon>Pseudomonadota</taxon>
        <taxon>Gammaproteobacteria</taxon>
        <taxon>Pseudomonadales</taxon>
        <taxon>Pseudomonadaceae</taxon>
        <taxon>Pseudomonas</taxon>
    </lineage>
</organism>
<dbReference type="AlphaFoldDB" id="A0A5E7SBK1"/>
<accession>A0A5E7SBK1</accession>
<dbReference type="OrthoDB" id="6496051at2"/>